<name>A0ABP8YVK0_9ACTN</name>
<dbReference type="InterPro" id="IPR050109">
    <property type="entry name" value="HTH-type_TetR-like_transc_reg"/>
</dbReference>
<dbReference type="SUPFAM" id="SSF46689">
    <property type="entry name" value="Homeodomain-like"/>
    <property type="match status" value="1"/>
</dbReference>
<dbReference type="PROSITE" id="PS50977">
    <property type="entry name" value="HTH_TETR_2"/>
    <property type="match status" value="1"/>
</dbReference>
<sequence>MPESWLAQERRQLAAARILAAAEELFATSGVESVTMADVAAAADCSRATLYRYYPSRDELISDYIALVTERIVTAVAAKVAALTPRREQVRMSVVFTLAAVREDPTLGPWFQLEAGLPARIAISHEAIATALDGFTADSASSAESAATARWLARTIVGLITLPEPDADAELAYIDRFVVPHLLDED</sequence>
<feature type="domain" description="HTH tetR-type" evidence="3">
    <location>
        <begin position="12"/>
        <end position="72"/>
    </location>
</feature>
<dbReference type="InterPro" id="IPR001647">
    <property type="entry name" value="HTH_TetR"/>
</dbReference>
<evidence type="ECO:0000259" key="3">
    <source>
        <dbReference type="PROSITE" id="PS50977"/>
    </source>
</evidence>
<comment type="caution">
    <text evidence="4">The sequence shown here is derived from an EMBL/GenBank/DDBJ whole genome shotgun (WGS) entry which is preliminary data.</text>
</comment>
<dbReference type="PANTHER" id="PTHR30055:SF200">
    <property type="entry name" value="HTH-TYPE TRANSCRIPTIONAL REPRESSOR BDCR"/>
    <property type="match status" value="1"/>
</dbReference>
<dbReference type="InterPro" id="IPR009057">
    <property type="entry name" value="Homeodomain-like_sf"/>
</dbReference>
<dbReference type="Pfam" id="PF00440">
    <property type="entry name" value="TetR_N"/>
    <property type="match status" value="1"/>
</dbReference>
<organism evidence="4 5">
    <name type="scientific">Gordonia alkaliphila</name>
    <dbReference type="NCBI Taxonomy" id="1053547"/>
    <lineage>
        <taxon>Bacteria</taxon>
        <taxon>Bacillati</taxon>
        <taxon>Actinomycetota</taxon>
        <taxon>Actinomycetes</taxon>
        <taxon>Mycobacteriales</taxon>
        <taxon>Gordoniaceae</taxon>
        <taxon>Gordonia</taxon>
    </lineage>
</organism>
<evidence type="ECO:0000313" key="4">
    <source>
        <dbReference type="EMBL" id="GAA4739276.1"/>
    </source>
</evidence>
<evidence type="ECO:0000313" key="5">
    <source>
        <dbReference type="Proteomes" id="UP001500822"/>
    </source>
</evidence>
<evidence type="ECO:0000256" key="1">
    <source>
        <dbReference type="ARBA" id="ARBA00023125"/>
    </source>
</evidence>
<accession>A0ABP8YVK0</accession>
<dbReference type="EMBL" id="BAABIE010000002">
    <property type="protein sequence ID" value="GAA4739276.1"/>
    <property type="molecule type" value="Genomic_DNA"/>
</dbReference>
<protein>
    <submittedName>
        <fullName evidence="4">TetR/AcrR family transcriptional regulator</fullName>
    </submittedName>
</protein>
<gene>
    <name evidence="4" type="ORF">GCM10023217_03810</name>
</gene>
<feature type="DNA-binding region" description="H-T-H motif" evidence="2">
    <location>
        <begin position="35"/>
        <end position="54"/>
    </location>
</feature>
<reference evidence="5" key="1">
    <citation type="journal article" date="2019" name="Int. J. Syst. Evol. Microbiol.">
        <title>The Global Catalogue of Microorganisms (GCM) 10K type strain sequencing project: providing services to taxonomists for standard genome sequencing and annotation.</title>
        <authorList>
            <consortium name="The Broad Institute Genomics Platform"/>
            <consortium name="The Broad Institute Genome Sequencing Center for Infectious Disease"/>
            <person name="Wu L."/>
            <person name="Ma J."/>
        </authorList>
    </citation>
    <scope>NUCLEOTIDE SEQUENCE [LARGE SCALE GENOMIC DNA]</scope>
    <source>
        <strain evidence="5">JCM 18077</strain>
    </source>
</reference>
<dbReference type="Gene3D" id="1.10.357.10">
    <property type="entry name" value="Tetracycline Repressor, domain 2"/>
    <property type="match status" value="1"/>
</dbReference>
<keyword evidence="5" id="KW-1185">Reference proteome</keyword>
<dbReference type="PANTHER" id="PTHR30055">
    <property type="entry name" value="HTH-TYPE TRANSCRIPTIONAL REGULATOR RUTR"/>
    <property type="match status" value="1"/>
</dbReference>
<dbReference type="Proteomes" id="UP001500822">
    <property type="component" value="Unassembled WGS sequence"/>
</dbReference>
<dbReference type="RefSeq" id="WP_345312219.1">
    <property type="nucleotide sequence ID" value="NZ_BAABIE010000002.1"/>
</dbReference>
<dbReference type="PRINTS" id="PR00455">
    <property type="entry name" value="HTHTETR"/>
</dbReference>
<evidence type="ECO:0000256" key="2">
    <source>
        <dbReference type="PROSITE-ProRule" id="PRU00335"/>
    </source>
</evidence>
<keyword evidence="1 2" id="KW-0238">DNA-binding</keyword>
<proteinExistence type="predicted"/>